<keyword evidence="2" id="KW-0472">Membrane</keyword>
<feature type="transmembrane region" description="Helical" evidence="2">
    <location>
        <begin position="59"/>
        <end position="78"/>
    </location>
</feature>
<gene>
    <name evidence="3" type="ORF">C1706_04165</name>
</gene>
<evidence type="ECO:0000256" key="1">
    <source>
        <dbReference type="SAM" id="MobiDB-lite"/>
    </source>
</evidence>
<evidence type="ECO:0000313" key="3">
    <source>
        <dbReference type="EMBL" id="RXW33059.1"/>
    </source>
</evidence>
<dbReference type="Pfam" id="PF04977">
    <property type="entry name" value="DivIC"/>
    <property type="match status" value="1"/>
</dbReference>
<feature type="compositionally biased region" description="Basic and acidic residues" evidence="1">
    <location>
        <begin position="1"/>
        <end position="12"/>
    </location>
</feature>
<evidence type="ECO:0000313" key="4">
    <source>
        <dbReference type="Proteomes" id="UP000290624"/>
    </source>
</evidence>
<keyword evidence="4" id="KW-1185">Reference proteome</keyword>
<dbReference type="Proteomes" id="UP000290624">
    <property type="component" value="Unassembled WGS sequence"/>
</dbReference>
<dbReference type="AlphaFoldDB" id="A0A4Q2EI99"/>
<protein>
    <recommendedName>
        <fullName evidence="5">Septum formation initiator family protein</fullName>
    </recommendedName>
</protein>
<dbReference type="OrthoDB" id="5187715at2"/>
<comment type="caution">
    <text evidence="3">The sequence shown here is derived from an EMBL/GenBank/DDBJ whole genome shotgun (WGS) entry which is preliminary data.</text>
</comment>
<accession>A0A4Q2EI99</accession>
<evidence type="ECO:0008006" key="5">
    <source>
        <dbReference type="Google" id="ProtNLM"/>
    </source>
</evidence>
<proteinExistence type="predicted"/>
<organism evidence="3 4">
    <name type="scientific">Propioniciclava flava</name>
    <dbReference type="NCBI Taxonomy" id="2072026"/>
    <lineage>
        <taxon>Bacteria</taxon>
        <taxon>Bacillati</taxon>
        <taxon>Actinomycetota</taxon>
        <taxon>Actinomycetes</taxon>
        <taxon>Propionibacteriales</taxon>
        <taxon>Propionibacteriaceae</taxon>
        <taxon>Propioniciclava</taxon>
    </lineage>
</organism>
<dbReference type="RefSeq" id="WP_129457957.1">
    <property type="nucleotide sequence ID" value="NZ_PPCV01000002.1"/>
</dbReference>
<reference evidence="3 4" key="1">
    <citation type="submission" date="2018-01" db="EMBL/GenBank/DDBJ databases">
        <title>Lactibacter flavus gen. nov., sp. nov., a novel bacterium of the family Propionibacteriaceae isolated from raw milk and dairy products.</title>
        <authorList>
            <person name="Wenning M."/>
            <person name="Breitenwieser F."/>
            <person name="Huptas C."/>
            <person name="von Neubeck M."/>
            <person name="Busse H.-J."/>
            <person name="Scherer S."/>
        </authorList>
    </citation>
    <scope>NUCLEOTIDE SEQUENCE [LARGE SCALE GENOMIC DNA]</scope>
    <source>
        <strain evidence="3 4">VG341</strain>
    </source>
</reference>
<sequence>MRKAPLVRENRHNRQPSGRGRSSKRTPTSPSAAAKKGGAVVPVPESAARPARRPRRFDFTARALIAIVVLAVVMISFANSLRVWYIQSGDLATADAAIAARSERVTELQDELARWDDSAYVKAQARARLGWVMPSEVGYRVVDEHGQVLSGSNEIEGVGNPQGNQLEAQWWDRLASSMKNADTPMGVNR</sequence>
<evidence type="ECO:0000256" key="2">
    <source>
        <dbReference type="SAM" id="Phobius"/>
    </source>
</evidence>
<feature type="compositionally biased region" description="Low complexity" evidence="1">
    <location>
        <begin position="29"/>
        <end position="47"/>
    </location>
</feature>
<feature type="region of interest" description="Disordered" evidence="1">
    <location>
        <begin position="1"/>
        <end position="47"/>
    </location>
</feature>
<name>A0A4Q2EI99_9ACTN</name>
<dbReference type="EMBL" id="PPCV01000002">
    <property type="protein sequence ID" value="RXW33059.1"/>
    <property type="molecule type" value="Genomic_DNA"/>
</dbReference>
<keyword evidence="2" id="KW-0812">Transmembrane</keyword>
<dbReference type="InterPro" id="IPR007060">
    <property type="entry name" value="FtsL/DivIC"/>
</dbReference>
<keyword evidence="2" id="KW-1133">Transmembrane helix</keyword>